<protein>
    <recommendedName>
        <fullName evidence="18">AAA+ ATPase domain-containing protein</fullName>
    </recommendedName>
</protein>
<feature type="coiled-coil region" evidence="12">
    <location>
        <begin position="499"/>
        <end position="533"/>
    </location>
</feature>
<dbReference type="SMART" id="SM00382">
    <property type="entry name" value="AAA"/>
    <property type="match status" value="1"/>
</dbReference>
<dbReference type="Pfam" id="PF00004">
    <property type="entry name" value="AAA"/>
    <property type="match status" value="2"/>
</dbReference>
<dbReference type="GO" id="GO:0005524">
    <property type="term" value="F:ATP binding"/>
    <property type="evidence" value="ECO:0007669"/>
    <property type="project" value="UniProtKB-KW"/>
</dbReference>
<dbReference type="HOGENOM" id="CLU_010189_3_2_1"/>
<evidence type="ECO:0000256" key="12">
    <source>
        <dbReference type="SAM" id="Coils"/>
    </source>
</evidence>
<keyword evidence="4" id="KW-0547">Nucleotide-binding</keyword>
<keyword evidence="8" id="KW-1133">Transmembrane helix</keyword>
<dbReference type="OrthoDB" id="10251412at2759"/>
<feature type="compositionally biased region" description="Polar residues" evidence="13">
    <location>
        <begin position="551"/>
        <end position="574"/>
    </location>
</feature>
<accession>A0A0C3BAP4</accession>
<evidence type="ECO:0000256" key="7">
    <source>
        <dbReference type="ARBA" id="ARBA00022840"/>
    </source>
</evidence>
<dbReference type="EMBL" id="KN833061">
    <property type="protein sequence ID" value="KIM74402.1"/>
    <property type="molecule type" value="Genomic_DNA"/>
</dbReference>
<keyword evidence="5" id="KW-0999">Mitochondrion inner membrane</keyword>
<keyword evidence="10" id="KW-0472">Membrane</keyword>
<dbReference type="Pfam" id="PF25426">
    <property type="entry name" value="AAA_lid_BCS1"/>
    <property type="match status" value="1"/>
</dbReference>
<evidence type="ECO:0000256" key="6">
    <source>
        <dbReference type="ARBA" id="ARBA00022801"/>
    </source>
</evidence>
<dbReference type="Pfam" id="PF08740">
    <property type="entry name" value="BCS1_N"/>
    <property type="match status" value="1"/>
</dbReference>
<evidence type="ECO:0000256" key="8">
    <source>
        <dbReference type="ARBA" id="ARBA00022989"/>
    </source>
</evidence>
<comment type="catalytic activity">
    <reaction evidence="11">
        <text>ATP + H2O = ADP + phosphate + H(+)</text>
        <dbReference type="Rhea" id="RHEA:13065"/>
        <dbReference type="ChEBI" id="CHEBI:15377"/>
        <dbReference type="ChEBI" id="CHEBI:15378"/>
        <dbReference type="ChEBI" id="CHEBI:30616"/>
        <dbReference type="ChEBI" id="CHEBI:43474"/>
        <dbReference type="ChEBI" id="CHEBI:456216"/>
    </reaction>
    <physiologicalReaction direction="left-to-right" evidence="11">
        <dbReference type="Rhea" id="RHEA:13066"/>
    </physiologicalReaction>
</comment>
<evidence type="ECO:0000256" key="2">
    <source>
        <dbReference type="ARBA" id="ARBA00007448"/>
    </source>
</evidence>
<evidence type="ECO:0000259" key="15">
    <source>
        <dbReference type="SMART" id="SM01024"/>
    </source>
</evidence>
<keyword evidence="12" id="KW-0175">Coiled coil</keyword>
<dbReference type="InterPro" id="IPR003593">
    <property type="entry name" value="AAA+_ATPase"/>
</dbReference>
<reference evidence="17" key="2">
    <citation type="submission" date="2015-01" db="EMBL/GenBank/DDBJ databases">
        <title>Evolutionary Origins and Diversification of the Mycorrhizal Mutualists.</title>
        <authorList>
            <consortium name="DOE Joint Genome Institute"/>
            <consortium name="Mycorrhizal Genomics Consortium"/>
            <person name="Kohler A."/>
            <person name="Kuo A."/>
            <person name="Nagy L.G."/>
            <person name="Floudas D."/>
            <person name="Copeland A."/>
            <person name="Barry K.W."/>
            <person name="Cichocki N."/>
            <person name="Veneault-Fourrey C."/>
            <person name="LaButti K."/>
            <person name="Lindquist E.A."/>
            <person name="Lipzen A."/>
            <person name="Lundell T."/>
            <person name="Morin E."/>
            <person name="Murat C."/>
            <person name="Riley R."/>
            <person name="Ohm R."/>
            <person name="Sun H."/>
            <person name="Tunlid A."/>
            <person name="Henrissat B."/>
            <person name="Grigoriev I.V."/>
            <person name="Hibbett D.S."/>
            <person name="Martin F."/>
        </authorList>
    </citation>
    <scope>NUCLEOTIDE SEQUENCE [LARGE SCALE GENOMIC DNA]</scope>
    <source>
        <strain evidence="17">F 1598</strain>
    </source>
</reference>
<organism evidence="16 17">
    <name type="scientific">Piloderma croceum (strain F 1598)</name>
    <dbReference type="NCBI Taxonomy" id="765440"/>
    <lineage>
        <taxon>Eukaryota</taxon>
        <taxon>Fungi</taxon>
        <taxon>Dikarya</taxon>
        <taxon>Basidiomycota</taxon>
        <taxon>Agaricomycotina</taxon>
        <taxon>Agaricomycetes</taxon>
        <taxon>Agaricomycetidae</taxon>
        <taxon>Atheliales</taxon>
        <taxon>Atheliaceae</taxon>
        <taxon>Piloderma</taxon>
    </lineage>
</organism>
<reference evidence="16 17" key="1">
    <citation type="submission" date="2014-04" db="EMBL/GenBank/DDBJ databases">
        <authorList>
            <consortium name="DOE Joint Genome Institute"/>
            <person name="Kuo A."/>
            <person name="Tarkka M."/>
            <person name="Buscot F."/>
            <person name="Kohler A."/>
            <person name="Nagy L.G."/>
            <person name="Floudas D."/>
            <person name="Copeland A."/>
            <person name="Barry K.W."/>
            <person name="Cichocki N."/>
            <person name="Veneault-Fourrey C."/>
            <person name="LaButti K."/>
            <person name="Lindquist E.A."/>
            <person name="Lipzen A."/>
            <person name="Lundell T."/>
            <person name="Morin E."/>
            <person name="Murat C."/>
            <person name="Sun H."/>
            <person name="Tunlid A."/>
            <person name="Henrissat B."/>
            <person name="Grigoriev I.V."/>
            <person name="Hibbett D.S."/>
            <person name="Martin F."/>
            <person name="Nordberg H.P."/>
            <person name="Cantor M.N."/>
            <person name="Hua S.X."/>
        </authorList>
    </citation>
    <scope>NUCLEOTIDE SEQUENCE [LARGE SCALE GENOMIC DNA]</scope>
    <source>
        <strain evidence="16 17">F 1598</strain>
    </source>
</reference>
<feature type="region of interest" description="Disordered" evidence="13">
    <location>
        <begin position="539"/>
        <end position="595"/>
    </location>
</feature>
<dbReference type="InterPro" id="IPR057495">
    <property type="entry name" value="AAA_lid_BCS1"/>
</dbReference>
<dbReference type="SUPFAM" id="SSF52540">
    <property type="entry name" value="P-loop containing nucleoside triphosphate hydrolases"/>
    <property type="match status" value="1"/>
</dbReference>
<evidence type="ECO:0000313" key="17">
    <source>
        <dbReference type="Proteomes" id="UP000054166"/>
    </source>
</evidence>
<evidence type="ECO:0000256" key="4">
    <source>
        <dbReference type="ARBA" id="ARBA00022741"/>
    </source>
</evidence>
<evidence type="ECO:0000313" key="16">
    <source>
        <dbReference type="EMBL" id="KIM74402.1"/>
    </source>
</evidence>
<evidence type="ECO:0000256" key="10">
    <source>
        <dbReference type="ARBA" id="ARBA00023136"/>
    </source>
</evidence>
<dbReference type="InterPro" id="IPR050747">
    <property type="entry name" value="Mitochondrial_chaperone_BCS1"/>
</dbReference>
<dbReference type="InterPro" id="IPR027417">
    <property type="entry name" value="P-loop_NTPase"/>
</dbReference>
<evidence type="ECO:0000256" key="5">
    <source>
        <dbReference type="ARBA" id="ARBA00022792"/>
    </source>
</evidence>
<keyword evidence="17" id="KW-1185">Reference proteome</keyword>
<feature type="domain" description="BCS1 N-terminal" evidence="15">
    <location>
        <begin position="44"/>
        <end position="227"/>
    </location>
</feature>
<gene>
    <name evidence="16" type="ORF">PILCRDRAFT_828240</name>
</gene>
<evidence type="ECO:0008006" key="18">
    <source>
        <dbReference type="Google" id="ProtNLM"/>
    </source>
</evidence>
<sequence length="595" mass="67461">MDFNAQWNLWMEWLGSFLYSVRRTTSLDAFFLNSSYLRESVKLLILGSIIETGRRLCQWLIERFRLQYFLSARFDEGDPAYEWLILFLTQENVWKNSRDFIVTARSSKRKWAVKSGPGAAIEGNADYVPSFGAPQLFRWKGHWIEITRLKDNQTVPYGSFKSFSSLQIIIYTREMSVLSTLVEEARIRYNETSKQHVTIHSVDSPNYGPGSIWNNVKVKFRRPLNSLILEEGFIESLIGDADEFLGLEDWYVEAGIPHRRGYLLYGPPGTGKTSTVYAVAGELGLEIYSLSLASNFIDDPFLQRAVSSIPKHCLLLIEDIDCAFPSREEAGELDDQRMRMYNGIGPPPFMMPQHSKVTLSGLLNMIDGVSSEDGKLFFATTNHIDRLDPALLRAGRIDKKIQYKMATKMQAWALYKRFFPESRFANIVAKAEGDNGTNQSDNAILLDEPLGSDKKISRLTELASQFAESVPADEFSTAELQGYLLTCKMKPLDAVSGILEWIEQERLDKRERAEREEKRKEKLRESRLRAKTAIVADLVGPLQEQAASEDASPTRSSSNPIPEPVTPSQTSRPQLENDPDTVRSLKINGVHISDP</sequence>
<evidence type="ECO:0000256" key="13">
    <source>
        <dbReference type="SAM" id="MobiDB-lite"/>
    </source>
</evidence>
<proteinExistence type="inferred from homology"/>
<keyword evidence="6" id="KW-0378">Hydrolase</keyword>
<dbReference type="GO" id="GO:0005743">
    <property type="term" value="C:mitochondrial inner membrane"/>
    <property type="evidence" value="ECO:0007669"/>
    <property type="project" value="UniProtKB-SubCell"/>
</dbReference>
<comment type="similarity">
    <text evidence="2">Belongs to the AAA ATPase family. BCS1 subfamily.</text>
</comment>
<comment type="subcellular location">
    <subcellularLocation>
        <location evidence="1">Mitochondrion inner membrane</location>
        <topology evidence="1">Single-pass membrane protein</topology>
    </subcellularLocation>
</comment>
<dbReference type="AlphaFoldDB" id="A0A0C3BAP4"/>
<evidence type="ECO:0000256" key="9">
    <source>
        <dbReference type="ARBA" id="ARBA00023128"/>
    </source>
</evidence>
<evidence type="ECO:0000256" key="1">
    <source>
        <dbReference type="ARBA" id="ARBA00004434"/>
    </source>
</evidence>
<evidence type="ECO:0000256" key="11">
    <source>
        <dbReference type="ARBA" id="ARBA00048778"/>
    </source>
</evidence>
<name>A0A0C3BAP4_PILCF</name>
<dbReference type="Gene3D" id="3.40.50.300">
    <property type="entry name" value="P-loop containing nucleotide triphosphate hydrolases"/>
    <property type="match status" value="1"/>
</dbReference>
<keyword evidence="3" id="KW-0812">Transmembrane</keyword>
<evidence type="ECO:0000256" key="3">
    <source>
        <dbReference type="ARBA" id="ARBA00022692"/>
    </source>
</evidence>
<dbReference type="InterPro" id="IPR003959">
    <property type="entry name" value="ATPase_AAA_core"/>
</dbReference>
<feature type="domain" description="AAA+ ATPase" evidence="14">
    <location>
        <begin position="258"/>
        <end position="407"/>
    </location>
</feature>
<dbReference type="STRING" id="765440.A0A0C3BAP4"/>
<dbReference type="InterPro" id="IPR014851">
    <property type="entry name" value="BCS1_N"/>
</dbReference>
<dbReference type="PANTHER" id="PTHR23070">
    <property type="entry name" value="BCS1 AAA-TYPE ATPASE"/>
    <property type="match status" value="1"/>
</dbReference>
<keyword evidence="9" id="KW-0496">Mitochondrion</keyword>
<evidence type="ECO:0000259" key="14">
    <source>
        <dbReference type="SMART" id="SM00382"/>
    </source>
</evidence>
<dbReference type="SMART" id="SM01024">
    <property type="entry name" value="BCS1_N"/>
    <property type="match status" value="1"/>
</dbReference>
<dbReference type="GO" id="GO:0016887">
    <property type="term" value="F:ATP hydrolysis activity"/>
    <property type="evidence" value="ECO:0007669"/>
    <property type="project" value="InterPro"/>
</dbReference>
<dbReference type="InParanoid" id="A0A0C3BAP4"/>
<keyword evidence="7" id="KW-0067">ATP-binding</keyword>
<dbReference type="Proteomes" id="UP000054166">
    <property type="component" value="Unassembled WGS sequence"/>
</dbReference>